<dbReference type="AlphaFoldDB" id="A0AA88V5F5"/>
<dbReference type="FunFam" id="3.40.50.2000:FF:000060">
    <property type="entry name" value="Glycosyltransferase"/>
    <property type="match status" value="1"/>
</dbReference>
<dbReference type="Proteomes" id="UP001188597">
    <property type="component" value="Unassembled WGS sequence"/>
</dbReference>
<dbReference type="Gene3D" id="3.40.50.2000">
    <property type="entry name" value="Glycogen Phosphorylase B"/>
    <property type="match status" value="2"/>
</dbReference>
<dbReference type="EC" id="2.4.1.-" evidence="5"/>
<reference evidence="7" key="1">
    <citation type="submission" date="2022-12" db="EMBL/GenBank/DDBJ databases">
        <title>Draft genome assemblies for two species of Escallonia (Escalloniales).</title>
        <authorList>
            <person name="Chanderbali A."/>
            <person name="Dervinis C."/>
            <person name="Anghel I."/>
            <person name="Soltis D."/>
            <person name="Soltis P."/>
            <person name="Zapata F."/>
        </authorList>
    </citation>
    <scope>NUCLEOTIDE SEQUENCE</scope>
    <source>
        <strain evidence="7">UCBG64.0493</strain>
        <tissue evidence="7">Leaf</tissue>
    </source>
</reference>
<dbReference type="GO" id="GO:0008194">
    <property type="term" value="F:UDP-glycosyltransferase activity"/>
    <property type="evidence" value="ECO:0007669"/>
    <property type="project" value="InterPro"/>
</dbReference>
<keyword evidence="3 4" id="KW-0808">Transferase</keyword>
<dbReference type="PROSITE" id="PS00375">
    <property type="entry name" value="UDPGT"/>
    <property type="match status" value="1"/>
</dbReference>
<dbReference type="InterPro" id="IPR035595">
    <property type="entry name" value="UDP_glycos_trans_CS"/>
</dbReference>
<dbReference type="Pfam" id="PF26168">
    <property type="entry name" value="Glyco_transf_N"/>
    <property type="match status" value="1"/>
</dbReference>
<organism evidence="7 8">
    <name type="scientific">Escallonia herrerae</name>
    <dbReference type="NCBI Taxonomy" id="1293975"/>
    <lineage>
        <taxon>Eukaryota</taxon>
        <taxon>Viridiplantae</taxon>
        <taxon>Streptophyta</taxon>
        <taxon>Embryophyta</taxon>
        <taxon>Tracheophyta</taxon>
        <taxon>Spermatophyta</taxon>
        <taxon>Magnoliopsida</taxon>
        <taxon>eudicotyledons</taxon>
        <taxon>Gunneridae</taxon>
        <taxon>Pentapetalae</taxon>
        <taxon>asterids</taxon>
        <taxon>campanulids</taxon>
        <taxon>Escalloniales</taxon>
        <taxon>Escalloniaceae</taxon>
        <taxon>Escallonia</taxon>
    </lineage>
</organism>
<proteinExistence type="inferred from homology"/>
<dbReference type="CDD" id="cd03784">
    <property type="entry name" value="GT1_Gtf-like"/>
    <property type="match status" value="1"/>
</dbReference>
<dbReference type="Pfam" id="PF00201">
    <property type="entry name" value="UDPGT"/>
    <property type="match status" value="1"/>
</dbReference>
<comment type="similarity">
    <text evidence="1 4">Belongs to the UDP-glycosyltransferase family.</text>
</comment>
<dbReference type="SUPFAM" id="SSF53756">
    <property type="entry name" value="UDP-Glycosyltransferase/glycogen phosphorylase"/>
    <property type="match status" value="1"/>
</dbReference>
<evidence type="ECO:0000256" key="5">
    <source>
        <dbReference type="RuleBase" id="RU362057"/>
    </source>
</evidence>
<evidence type="ECO:0000256" key="2">
    <source>
        <dbReference type="ARBA" id="ARBA00022676"/>
    </source>
</evidence>
<comment type="caution">
    <text evidence="7">The sequence shown here is derived from an EMBL/GenBank/DDBJ whole genome shotgun (WGS) entry which is preliminary data.</text>
</comment>
<dbReference type="InterPro" id="IPR058980">
    <property type="entry name" value="Glyco_transf_N"/>
</dbReference>
<sequence>MDANSRISVLMFPWLAHGHISPFLELAKKLSKRNFDIYLLSTPANLSSIKQKIGEKFSIQLVELHLPTLPNLPPQYHTTNGLPPNLMPTLKKAFDMANPNFAKILKTLKPDLLIYDFLQPWAPKVALEHNIPGVEFISSSATMTAYMLDKYKNPGTGFPFPEIYYRNYENVLVAKLRESSGIDANGKTRGIESMEQSSKIVLIKTFREIEGKYCGYVSKLGGKKVVPLGPLVQNPDYECEDSEIIQWLNKKGKNSTVFVSFGSEYFLSEEDLEEIAHGLALSNVNFIWVVRFPMGESSRLEEALPLKFLQKVGGRGMVVEGWAPQARILGHPSTGGFVSHCGWSSVIEGMKFGVPIIAMPMQLDQPINARLIEEVGVGVEAVRDKNGRLQREKVASVIKQVVLEKEGEVVRKKARELSENIRLKGDEEIDVVVEELVNLELHGNYYSL</sequence>
<dbReference type="EMBL" id="JAVXUP010002650">
    <property type="protein sequence ID" value="KAK3002106.1"/>
    <property type="molecule type" value="Genomic_DNA"/>
</dbReference>
<evidence type="ECO:0000256" key="4">
    <source>
        <dbReference type="RuleBase" id="RU003718"/>
    </source>
</evidence>
<name>A0AA88V5F5_9ASTE</name>
<keyword evidence="2 4" id="KW-0328">Glycosyltransferase</keyword>
<dbReference type="GO" id="GO:0016138">
    <property type="term" value="P:glycoside biosynthetic process"/>
    <property type="evidence" value="ECO:0007669"/>
    <property type="project" value="UniProtKB-ARBA"/>
</dbReference>
<feature type="domain" description="Glycosyltransferase N-terminal" evidence="6">
    <location>
        <begin position="6"/>
        <end position="232"/>
    </location>
</feature>
<evidence type="ECO:0000256" key="3">
    <source>
        <dbReference type="ARBA" id="ARBA00022679"/>
    </source>
</evidence>
<accession>A0AA88V5F5</accession>
<keyword evidence="8" id="KW-1185">Reference proteome</keyword>
<evidence type="ECO:0000256" key="1">
    <source>
        <dbReference type="ARBA" id="ARBA00009995"/>
    </source>
</evidence>
<protein>
    <recommendedName>
        <fullName evidence="5">Glycosyltransferase</fullName>
        <ecNumber evidence="5">2.4.1.-</ecNumber>
    </recommendedName>
</protein>
<evidence type="ECO:0000313" key="7">
    <source>
        <dbReference type="EMBL" id="KAK3002106.1"/>
    </source>
</evidence>
<evidence type="ECO:0000259" key="6">
    <source>
        <dbReference type="Pfam" id="PF26168"/>
    </source>
</evidence>
<evidence type="ECO:0000313" key="8">
    <source>
        <dbReference type="Proteomes" id="UP001188597"/>
    </source>
</evidence>
<dbReference type="PANTHER" id="PTHR48044">
    <property type="entry name" value="GLYCOSYLTRANSFERASE"/>
    <property type="match status" value="1"/>
</dbReference>
<dbReference type="InterPro" id="IPR002213">
    <property type="entry name" value="UDP_glucos_trans"/>
</dbReference>
<gene>
    <name evidence="7" type="ORF">RJ639_021715</name>
</gene>
<dbReference type="PANTHER" id="PTHR48044:SF29">
    <property type="entry name" value="GLYCOSYLTRANSFERASE"/>
    <property type="match status" value="1"/>
</dbReference>